<keyword evidence="2" id="KW-1133">Transmembrane helix</keyword>
<sequence length="427" mass="48055">MTPRKRNSRNEWIHGGKYVKPSTPRLAQNDDRYHKDDDDASRHELTGHIVSPRSQLRTRAQQLIHWTYPVLEFSIRTLIAFIVTLIGALVVGIAILKRWKREQSTSASVDRPASEGAARRARTLQERADERSSISPVEYGVTPPPLSVESNSFAQRTTTATTSREQPPPKSAPPASAMRSRNVATTTPRSARRVLFSETEQGEVSTTKIHYDKDLPASARKVKNNYEHVTIDHGISDLRSESNVSHNNISTATAASTLHSSPRNAGKTTFTPTNNNPIAKVNELPWKNPTDRTLQNFPSIKRESTHDSRFNPGAKLSPNHNPKRKRLELIGATSRWNRNRRVRVMSNHIFHTHHSSTMLLGKSNTLKRRRDQREIDQIDQFVWHAMNDASGKENFNGAECKRAKGSSSEGAESIVRPVMTPWKGGRL</sequence>
<organism evidence="3 5">
    <name type="scientific">Cyclotella cryptica</name>
    <dbReference type="NCBI Taxonomy" id="29204"/>
    <lineage>
        <taxon>Eukaryota</taxon>
        <taxon>Sar</taxon>
        <taxon>Stramenopiles</taxon>
        <taxon>Ochrophyta</taxon>
        <taxon>Bacillariophyta</taxon>
        <taxon>Coscinodiscophyceae</taxon>
        <taxon>Thalassiosirophycidae</taxon>
        <taxon>Stephanodiscales</taxon>
        <taxon>Stephanodiscaceae</taxon>
        <taxon>Cyclotella</taxon>
    </lineage>
</organism>
<evidence type="ECO:0000313" key="5">
    <source>
        <dbReference type="Proteomes" id="UP001516023"/>
    </source>
</evidence>
<evidence type="ECO:0000256" key="2">
    <source>
        <dbReference type="SAM" id="Phobius"/>
    </source>
</evidence>
<evidence type="ECO:0000313" key="3">
    <source>
        <dbReference type="EMBL" id="KAL3803000.1"/>
    </source>
</evidence>
<feature type="compositionally biased region" description="Basic and acidic residues" evidence="1">
    <location>
        <begin position="300"/>
        <end position="309"/>
    </location>
</feature>
<feature type="compositionally biased region" description="Basic and acidic residues" evidence="1">
    <location>
        <begin position="28"/>
        <end position="46"/>
    </location>
</feature>
<proteinExistence type="predicted"/>
<feature type="compositionally biased region" description="Polar residues" evidence="1">
    <location>
        <begin position="262"/>
        <end position="277"/>
    </location>
</feature>
<comment type="caution">
    <text evidence="3">The sequence shown here is derived from an EMBL/GenBank/DDBJ whole genome shotgun (WGS) entry which is preliminary data.</text>
</comment>
<dbReference type="AlphaFoldDB" id="A0ABD3QS00"/>
<gene>
    <name evidence="4" type="ORF">HJC23_008980</name>
    <name evidence="3" type="ORF">HJC23_011623</name>
</gene>
<dbReference type="EMBL" id="JABMIG020000016">
    <property type="protein sequence ID" value="KAL3803000.1"/>
    <property type="molecule type" value="Genomic_DNA"/>
</dbReference>
<keyword evidence="2" id="KW-0472">Membrane</keyword>
<dbReference type="Proteomes" id="UP001516023">
    <property type="component" value="Unassembled WGS sequence"/>
</dbReference>
<feature type="compositionally biased region" description="Polar residues" evidence="1">
    <location>
        <begin position="148"/>
        <end position="165"/>
    </location>
</feature>
<name>A0ABD3QS00_9STRA</name>
<feature type="region of interest" description="Disordered" evidence="1">
    <location>
        <begin position="255"/>
        <end position="324"/>
    </location>
</feature>
<feature type="region of interest" description="Disordered" evidence="1">
    <location>
        <begin position="401"/>
        <end position="427"/>
    </location>
</feature>
<feature type="compositionally biased region" description="Polar residues" evidence="1">
    <location>
        <begin position="198"/>
        <end position="207"/>
    </location>
</feature>
<dbReference type="EMBL" id="JABMIG020000003">
    <property type="protein sequence ID" value="KAL3805273.1"/>
    <property type="molecule type" value="Genomic_DNA"/>
</dbReference>
<reference evidence="3 5" key="1">
    <citation type="journal article" date="2020" name="G3 (Bethesda)">
        <title>Improved Reference Genome for Cyclotella cryptica CCMP332, a Model for Cell Wall Morphogenesis, Salinity Adaptation, and Lipid Production in Diatoms (Bacillariophyta).</title>
        <authorList>
            <person name="Roberts W.R."/>
            <person name="Downey K.M."/>
            <person name="Ruck E.C."/>
            <person name="Traller J.C."/>
            <person name="Alverson A.J."/>
        </authorList>
    </citation>
    <scope>NUCLEOTIDE SEQUENCE [LARGE SCALE GENOMIC DNA]</scope>
    <source>
        <strain evidence="3 5">CCMP332</strain>
    </source>
</reference>
<reference evidence="3" key="2">
    <citation type="submission" date="2024-11" db="EMBL/GenBank/DDBJ databases">
        <authorList>
            <person name="Roberts W.R."/>
            <person name="Alverson A.J."/>
        </authorList>
    </citation>
    <scope>NUCLEOTIDE SEQUENCE</scope>
    <source>
        <strain evidence="3">CCMP332</strain>
    </source>
</reference>
<evidence type="ECO:0000256" key="1">
    <source>
        <dbReference type="SAM" id="MobiDB-lite"/>
    </source>
</evidence>
<evidence type="ECO:0000313" key="4">
    <source>
        <dbReference type="EMBL" id="KAL3805273.1"/>
    </source>
</evidence>
<feature type="region of interest" description="Disordered" evidence="1">
    <location>
        <begin position="104"/>
        <end position="207"/>
    </location>
</feature>
<keyword evidence="5" id="KW-1185">Reference proteome</keyword>
<feature type="region of interest" description="Disordered" evidence="1">
    <location>
        <begin position="1"/>
        <end position="46"/>
    </location>
</feature>
<feature type="compositionally biased region" description="Basic and acidic residues" evidence="1">
    <location>
        <begin position="123"/>
        <end position="132"/>
    </location>
</feature>
<protein>
    <submittedName>
        <fullName evidence="3">Uncharacterized protein</fullName>
    </submittedName>
</protein>
<accession>A0ABD3QS00</accession>
<keyword evidence="2" id="KW-0812">Transmembrane</keyword>
<feature type="transmembrane region" description="Helical" evidence="2">
    <location>
        <begin position="73"/>
        <end position="96"/>
    </location>
</feature>